<dbReference type="OrthoDB" id="6360671at2"/>
<keyword evidence="3" id="KW-1185">Reference proteome</keyword>
<dbReference type="InterPro" id="IPR013830">
    <property type="entry name" value="SGNH_hydro"/>
</dbReference>
<dbReference type="Gene3D" id="3.40.50.1110">
    <property type="entry name" value="SGNH hydrolase"/>
    <property type="match status" value="1"/>
</dbReference>
<dbReference type="SUPFAM" id="SSF52266">
    <property type="entry name" value="SGNH hydrolase"/>
    <property type="match status" value="1"/>
</dbReference>
<proteinExistence type="predicted"/>
<sequence>MSNPIRYVALGGCNTTGEVHNIGNAYPERVAKAKGWALENYGYTMSSTREGIQFFNLKNVAEADVISIQYGGVDSWLTFKGSPFVLYYPDSPWRKFLRKLVKKIKKYARKIHWHKVVGETNVVPYQEYIDNIRYMIDHSKAKYILLVETYPNKDKTREPRILKYNQALKDLSDGKRVLYVPNYQILNEDLDQNYDDSTHMSSKGQQIVVDAVLEVLRKAENT</sequence>
<dbReference type="RefSeq" id="WP_067767776.1">
    <property type="nucleotide sequence ID" value="NZ_LZDS01000030.1"/>
</dbReference>
<gene>
    <name evidence="2" type="ORF">A9J31_10735</name>
</gene>
<evidence type="ECO:0000313" key="3">
    <source>
        <dbReference type="Proteomes" id="UP000185753"/>
    </source>
</evidence>
<keyword evidence="2" id="KW-0378">Hydrolase</keyword>
<comment type="caution">
    <text evidence="2">The sequence shown here is derived from an EMBL/GenBank/DDBJ whole genome shotgun (WGS) entry which is preliminary data.</text>
</comment>
<organism evidence="2 3">
    <name type="scientific">Acinetobacter gandensis</name>
    <dbReference type="NCBI Taxonomy" id="1443941"/>
    <lineage>
        <taxon>Bacteria</taxon>
        <taxon>Pseudomonadati</taxon>
        <taxon>Pseudomonadota</taxon>
        <taxon>Gammaproteobacteria</taxon>
        <taxon>Moraxellales</taxon>
        <taxon>Moraxellaceae</taxon>
        <taxon>Acinetobacter</taxon>
    </lineage>
</organism>
<accession>A0A1A7R681</accession>
<reference evidence="3" key="1">
    <citation type="submission" date="2016-06" db="EMBL/GenBank/DDBJ databases">
        <authorList>
            <person name="Radolfova-Krizova L."/>
            <person name="Nemec A."/>
        </authorList>
    </citation>
    <scope>NUCLEOTIDE SEQUENCE [LARGE SCALE GENOMIC DNA]</scope>
    <source>
        <strain evidence="3">ANC 4275</strain>
    </source>
</reference>
<evidence type="ECO:0000259" key="1">
    <source>
        <dbReference type="Pfam" id="PF13472"/>
    </source>
</evidence>
<dbReference type="Pfam" id="PF13472">
    <property type="entry name" value="Lipase_GDSL_2"/>
    <property type="match status" value="1"/>
</dbReference>
<dbReference type="EMBL" id="LZDS01000030">
    <property type="protein sequence ID" value="OBX27376.1"/>
    <property type="molecule type" value="Genomic_DNA"/>
</dbReference>
<dbReference type="STRING" id="1443941.A9J31_10735"/>
<protein>
    <submittedName>
        <fullName evidence="2">Acylhydrolase</fullName>
    </submittedName>
</protein>
<feature type="domain" description="SGNH hydrolase-type esterase" evidence="1">
    <location>
        <begin position="14"/>
        <end position="207"/>
    </location>
</feature>
<dbReference type="Proteomes" id="UP000185753">
    <property type="component" value="Unassembled WGS sequence"/>
</dbReference>
<dbReference type="InterPro" id="IPR036514">
    <property type="entry name" value="SGNH_hydro_sf"/>
</dbReference>
<dbReference type="GO" id="GO:0016788">
    <property type="term" value="F:hydrolase activity, acting on ester bonds"/>
    <property type="evidence" value="ECO:0007669"/>
    <property type="project" value="UniProtKB-ARBA"/>
</dbReference>
<name>A0A1A7R681_9GAMM</name>
<dbReference type="AlphaFoldDB" id="A0A1A7R681"/>
<evidence type="ECO:0000313" key="2">
    <source>
        <dbReference type="EMBL" id="OBX27376.1"/>
    </source>
</evidence>